<evidence type="ECO:0000259" key="2">
    <source>
        <dbReference type="SMART" id="SM00922"/>
    </source>
</evidence>
<dbReference type="GO" id="GO:0016829">
    <property type="term" value="F:lyase activity"/>
    <property type="evidence" value="ECO:0007669"/>
    <property type="project" value="UniProtKB-KW"/>
</dbReference>
<dbReference type="Gene3D" id="3.20.20.120">
    <property type="entry name" value="Enolase-like C-terminal domain"/>
    <property type="match status" value="1"/>
</dbReference>
<dbReference type="SFLD" id="SFLDS00001">
    <property type="entry name" value="Enolase"/>
    <property type="match status" value="1"/>
</dbReference>
<sequence>MTVTLIPAHYPEISEQDATCREEPSGSAARLNACPAAHIRSEAPEGELVKIVALETVRPAVQPNLLFVRLHTDTGLTGLGEAFFGARTVEAYLHESVAPVLLGLARPTPERVARLLTPYTGYQGSGAETRGNGAVDLALWDLLGKAAGLPLVDLLGGAVHDGMPIYNTCAGPGYIAVSTRQESGNWGLAAGRYEDLTAFLTDPAGLARDLCEQGIGGMKVWPFDGAAERTGGAGISRADLEQGLKVVEAIREEAGMDMKLMVELHGLWSRPAAETILGALEPYRPFWVEDPLRPDATDAYARLDSPVPIAAGETCVGRRGFKPLLDSGAVDVLTLDVQWTGGLSEARKVASLADAYGVPVAPHDCTGPATLAGCVHFVCGQPNGLIQETVRAFLHTWYGELVTGLPVIVNGVVTPGREPGHGVRLREGDLAAQRHVSRL</sequence>
<dbReference type="EMBL" id="SMJZ01000011">
    <property type="protein sequence ID" value="TDC10214.1"/>
    <property type="molecule type" value="Genomic_DNA"/>
</dbReference>
<dbReference type="Pfam" id="PF13378">
    <property type="entry name" value="MR_MLE_C"/>
    <property type="match status" value="1"/>
</dbReference>
<dbReference type="InterPro" id="IPR029065">
    <property type="entry name" value="Enolase_C-like"/>
</dbReference>
<dbReference type="AlphaFoldDB" id="A0A4R4NN44"/>
<keyword evidence="4" id="KW-1185">Reference proteome</keyword>
<dbReference type="Pfam" id="PF02746">
    <property type="entry name" value="MR_MLE_N"/>
    <property type="match status" value="1"/>
</dbReference>
<dbReference type="SUPFAM" id="SSF54826">
    <property type="entry name" value="Enolase N-terminal domain-like"/>
    <property type="match status" value="1"/>
</dbReference>
<dbReference type="SUPFAM" id="SSF51604">
    <property type="entry name" value="Enolase C-terminal domain-like"/>
    <property type="match status" value="1"/>
</dbReference>
<dbReference type="PANTHER" id="PTHR48080:SF2">
    <property type="entry name" value="D-GALACTONATE DEHYDRATASE"/>
    <property type="match status" value="1"/>
</dbReference>
<evidence type="ECO:0000313" key="4">
    <source>
        <dbReference type="Proteomes" id="UP000295157"/>
    </source>
</evidence>
<evidence type="ECO:0000313" key="3">
    <source>
        <dbReference type="EMBL" id="TDC10214.1"/>
    </source>
</evidence>
<dbReference type="InterPro" id="IPR013341">
    <property type="entry name" value="Mandelate_racemase_N_dom"/>
</dbReference>
<name>A0A4R4NN44_9ACTN</name>
<dbReference type="OrthoDB" id="9802699at2"/>
<accession>A0A4R4NN44</accession>
<reference evidence="3 4" key="1">
    <citation type="submission" date="2019-02" db="EMBL/GenBank/DDBJ databases">
        <title>Draft genome sequences of novel Actinobacteria.</title>
        <authorList>
            <person name="Sahin N."/>
            <person name="Ay H."/>
            <person name="Saygin H."/>
        </authorList>
    </citation>
    <scope>NUCLEOTIDE SEQUENCE [LARGE SCALE GENOMIC DNA]</scope>
    <source>
        <strain evidence="3 4">KC201</strain>
    </source>
</reference>
<dbReference type="InterPro" id="IPR013342">
    <property type="entry name" value="Mandelate_racemase_C"/>
</dbReference>
<gene>
    <name evidence="3" type="ORF">E1267_05100</name>
</gene>
<comment type="caution">
    <text evidence="3">The sequence shown here is derived from an EMBL/GenBank/DDBJ whole genome shotgun (WGS) entry which is preliminary data.</text>
</comment>
<proteinExistence type="predicted"/>
<dbReference type="InterPro" id="IPR029017">
    <property type="entry name" value="Enolase-like_N"/>
</dbReference>
<dbReference type="Proteomes" id="UP000295157">
    <property type="component" value="Unassembled WGS sequence"/>
</dbReference>
<dbReference type="Gene3D" id="3.30.390.10">
    <property type="entry name" value="Enolase-like, N-terminal domain"/>
    <property type="match status" value="1"/>
</dbReference>
<keyword evidence="1" id="KW-0456">Lyase</keyword>
<dbReference type="InterPro" id="IPR036849">
    <property type="entry name" value="Enolase-like_C_sf"/>
</dbReference>
<dbReference type="SMART" id="SM00922">
    <property type="entry name" value="MR_MLE"/>
    <property type="match status" value="1"/>
</dbReference>
<protein>
    <submittedName>
        <fullName evidence="3">Mandelate racemase/muconate lactonizing enzyme family protein</fullName>
    </submittedName>
</protein>
<evidence type="ECO:0000256" key="1">
    <source>
        <dbReference type="ARBA" id="ARBA00023239"/>
    </source>
</evidence>
<organism evidence="3 4">
    <name type="scientific">Nonomuraea longispora</name>
    <dbReference type="NCBI Taxonomy" id="1848320"/>
    <lineage>
        <taxon>Bacteria</taxon>
        <taxon>Bacillati</taxon>
        <taxon>Actinomycetota</taxon>
        <taxon>Actinomycetes</taxon>
        <taxon>Streptosporangiales</taxon>
        <taxon>Streptosporangiaceae</taxon>
        <taxon>Nonomuraea</taxon>
    </lineage>
</organism>
<dbReference type="CDD" id="cd03316">
    <property type="entry name" value="MR_like"/>
    <property type="match status" value="1"/>
</dbReference>
<dbReference type="PANTHER" id="PTHR48080">
    <property type="entry name" value="D-GALACTONATE DEHYDRATASE-RELATED"/>
    <property type="match status" value="1"/>
</dbReference>
<dbReference type="InterPro" id="IPR034593">
    <property type="entry name" value="DgoD-like"/>
</dbReference>
<dbReference type="SFLD" id="SFLDG00179">
    <property type="entry name" value="mandelate_racemase"/>
    <property type="match status" value="1"/>
</dbReference>
<feature type="domain" description="Mandelate racemase/muconate lactonizing enzyme C-terminal" evidence="2">
    <location>
        <begin position="203"/>
        <end position="310"/>
    </location>
</feature>